<gene>
    <name evidence="7" type="ORF">AS203_01715</name>
</gene>
<dbReference type="STRING" id="76123.AS203_01715"/>
<comment type="similarity">
    <text evidence="1">Belongs to the transferase hexapeptide repeat family.</text>
</comment>
<dbReference type="PANTHER" id="PTHR23416">
    <property type="entry name" value="SIALIC ACID SYNTHASE-RELATED"/>
    <property type="match status" value="1"/>
</dbReference>
<evidence type="ECO:0000313" key="7">
    <source>
        <dbReference type="EMBL" id="ALO47970.1"/>
    </source>
</evidence>
<dbReference type="InterPro" id="IPR024688">
    <property type="entry name" value="Mac_dom"/>
</dbReference>
<evidence type="ECO:0000256" key="2">
    <source>
        <dbReference type="ARBA" id="ARBA00022679"/>
    </source>
</evidence>
<sequence>MKTEFEKMRSGEMYCFSDPEVYDSLLHAKALCRRLQTMTLDDADYRSVIEELIPGIPKTTAVCPPFYCDHGHGIVLGEHTFINCGCTILDGALVRIGSHVKIGPNCQFYTPQHPVDFMERREPKEMAHPIIIGDDTWLGGGVVVCPGVIIGNRCIIAAGSVVVRDIPDDCLAAGNPAVVKKRLSVYI</sequence>
<dbReference type="OrthoDB" id="9812571at2"/>
<proteinExistence type="inferred from homology"/>
<dbReference type="GO" id="GO:0008374">
    <property type="term" value="F:O-acyltransferase activity"/>
    <property type="evidence" value="ECO:0007669"/>
    <property type="project" value="TreeGrafter"/>
</dbReference>
<keyword evidence="2 7" id="KW-0808">Transferase</keyword>
<name>A0A0S2KJ11_9BACT</name>
<evidence type="ECO:0000256" key="3">
    <source>
        <dbReference type="ARBA" id="ARBA00023315"/>
    </source>
</evidence>
<dbReference type="Proteomes" id="UP000056252">
    <property type="component" value="Chromosome"/>
</dbReference>
<dbReference type="GO" id="GO:0016407">
    <property type="term" value="F:acetyltransferase activity"/>
    <property type="evidence" value="ECO:0007669"/>
    <property type="project" value="InterPro"/>
</dbReference>
<protein>
    <recommendedName>
        <fullName evidence="5">Nodulation protein L</fullName>
    </recommendedName>
</protein>
<dbReference type="eggNOG" id="COG0110">
    <property type="taxonomic scope" value="Bacteria"/>
</dbReference>
<dbReference type="AlphaFoldDB" id="A0A0S2KJ11"/>
<evidence type="ECO:0000259" key="6">
    <source>
        <dbReference type="SMART" id="SM01266"/>
    </source>
</evidence>
<comment type="function">
    <text evidence="4">Acetyltransferase implicated in the O-acetylation of Nod factors.</text>
</comment>
<dbReference type="FunFam" id="2.160.10.10:FF:000025">
    <property type="entry name" value="Hexapeptide-repeat containing-acetyltransferase"/>
    <property type="match status" value="1"/>
</dbReference>
<dbReference type="InterPro" id="IPR011004">
    <property type="entry name" value="Trimer_LpxA-like_sf"/>
</dbReference>
<dbReference type="KEGG" id="peo:AS203_01715"/>
<dbReference type="Pfam" id="PF00132">
    <property type="entry name" value="Hexapep"/>
    <property type="match status" value="1"/>
</dbReference>
<organism evidence="7 8">
    <name type="scientific">Hoylesella enoeca</name>
    <dbReference type="NCBI Taxonomy" id="76123"/>
    <lineage>
        <taxon>Bacteria</taxon>
        <taxon>Pseudomonadati</taxon>
        <taxon>Bacteroidota</taxon>
        <taxon>Bacteroidia</taxon>
        <taxon>Bacteroidales</taxon>
        <taxon>Prevotellaceae</taxon>
        <taxon>Hoylesella</taxon>
    </lineage>
</organism>
<feature type="domain" description="Maltose/galactoside acetyltransferase" evidence="6">
    <location>
        <begin position="5"/>
        <end position="58"/>
    </location>
</feature>
<dbReference type="GO" id="GO:0005829">
    <property type="term" value="C:cytosol"/>
    <property type="evidence" value="ECO:0007669"/>
    <property type="project" value="TreeGrafter"/>
</dbReference>
<evidence type="ECO:0000256" key="1">
    <source>
        <dbReference type="ARBA" id="ARBA00007274"/>
    </source>
</evidence>
<evidence type="ECO:0000256" key="5">
    <source>
        <dbReference type="ARBA" id="ARBA00067695"/>
    </source>
</evidence>
<dbReference type="InterPro" id="IPR001451">
    <property type="entry name" value="Hexapep"/>
</dbReference>
<dbReference type="PANTHER" id="PTHR23416:SF23">
    <property type="entry name" value="ACETYLTRANSFERASE C18B11.09C-RELATED"/>
    <property type="match status" value="1"/>
</dbReference>
<evidence type="ECO:0000256" key="4">
    <source>
        <dbReference type="ARBA" id="ARBA00055587"/>
    </source>
</evidence>
<dbReference type="CDD" id="cd03357">
    <property type="entry name" value="LbH_MAT_GAT"/>
    <property type="match status" value="1"/>
</dbReference>
<dbReference type="EMBL" id="CP013195">
    <property type="protein sequence ID" value="ALO47970.1"/>
    <property type="molecule type" value="Genomic_DNA"/>
</dbReference>
<dbReference type="SMART" id="SM01266">
    <property type="entry name" value="Mac"/>
    <property type="match status" value="1"/>
</dbReference>
<reference evidence="8" key="1">
    <citation type="submission" date="2015-11" db="EMBL/GenBank/DDBJ databases">
        <authorList>
            <person name="Holder M.E."/>
            <person name="Ajami N.J."/>
            <person name="Petrosino J.F."/>
        </authorList>
    </citation>
    <scope>NUCLEOTIDE SEQUENCE [LARGE SCALE GENOMIC DNA]</scope>
    <source>
        <strain evidence="8">F0113</strain>
    </source>
</reference>
<dbReference type="SUPFAM" id="SSF51161">
    <property type="entry name" value="Trimeric LpxA-like enzymes"/>
    <property type="match status" value="1"/>
</dbReference>
<dbReference type="RefSeq" id="WP_025066677.1">
    <property type="nucleotide sequence ID" value="NZ_CP013195.1"/>
</dbReference>
<keyword evidence="3" id="KW-0012">Acyltransferase</keyword>
<dbReference type="InterPro" id="IPR051159">
    <property type="entry name" value="Hexapeptide_acetyltransf"/>
</dbReference>
<accession>A0A0S2KJ11</accession>
<dbReference type="Pfam" id="PF12464">
    <property type="entry name" value="Mac"/>
    <property type="match status" value="1"/>
</dbReference>
<dbReference type="Gene3D" id="2.160.10.10">
    <property type="entry name" value="Hexapeptide repeat proteins"/>
    <property type="match status" value="1"/>
</dbReference>
<evidence type="ECO:0000313" key="8">
    <source>
        <dbReference type="Proteomes" id="UP000056252"/>
    </source>
</evidence>
<keyword evidence="8" id="KW-1185">Reference proteome</keyword>